<feature type="region of interest" description="Disordered" evidence="1">
    <location>
        <begin position="12"/>
        <end position="55"/>
    </location>
</feature>
<protein>
    <submittedName>
        <fullName evidence="2">Uncharacterized protein</fullName>
    </submittedName>
</protein>
<dbReference type="AlphaFoldDB" id="A0A1I5FFE5"/>
<feature type="compositionally biased region" description="Basic and acidic residues" evidence="1">
    <location>
        <begin position="24"/>
        <end position="55"/>
    </location>
</feature>
<dbReference type="Proteomes" id="UP000199614">
    <property type="component" value="Unassembled WGS sequence"/>
</dbReference>
<dbReference type="EMBL" id="FOUY01000037">
    <property type="protein sequence ID" value="SFO22389.1"/>
    <property type="molecule type" value="Genomic_DNA"/>
</dbReference>
<name>A0A1I5FFE5_PSUAM</name>
<proteinExistence type="predicted"/>
<dbReference type="RefSeq" id="WP_177238724.1">
    <property type="nucleotide sequence ID" value="NZ_FOUY01000037.1"/>
</dbReference>
<evidence type="ECO:0000313" key="3">
    <source>
        <dbReference type="Proteomes" id="UP000199614"/>
    </source>
</evidence>
<organism evidence="2 3">
    <name type="scientific">Pseudonocardia ammonioxydans</name>
    <dbReference type="NCBI Taxonomy" id="260086"/>
    <lineage>
        <taxon>Bacteria</taxon>
        <taxon>Bacillati</taxon>
        <taxon>Actinomycetota</taxon>
        <taxon>Actinomycetes</taxon>
        <taxon>Pseudonocardiales</taxon>
        <taxon>Pseudonocardiaceae</taxon>
        <taxon>Pseudonocardia</taxon>
    </lineage>
</organism>
<gene>
    <name evidence="2" type="ORF">SAMN05216207_103749</name>
</gene>
<keyword evidence="3" id="KW-1185">Reference proteome</keyword>
<accession>A0A1I5FFE5</accession>
<evidence type="ECO:0000313" key="2">
    <source>
        <dbReference type="EMBL" id="SFO22389.1"/>
    </source>
</evidence>
<sequence length="55" mass="6226">MTEPVDRLRRRIEEIFGDDPATTADERSDGGSAEERESGDADRWFTENRPPHHGG</sequence>
<evidence type="ECO:0000256" key="1">
    <source>
        <dbReference type="SAM" id="MobiDB-lite"/>
    </source>
</evidence>
<reference evidence="2 3" key="1">
    <citation type="submission" date="2016-10" db="EMBL/GenBank/DDBJ databases">
        <authorList>
            <person name="de Groot N.N."/>
        </authorList>
    </citation>
    <scope>NUCLEOTIDE SEQUENCE [LARGE SCALE GENOMIC DNA]</scope>
    <source>
        <strain evidence="2 3">CGMCC 4.1877</strain>
    </source>
</reference>